<proteinExistence type="predicted"/>
<keyword evidence="1" id="KW-0472">Membrane</keyword>
<keyword evidence="1" id="KW-1133">Transmembrane helix</keyword>
<name>A0A6P2CZG8_9BACT</name>
<organism evidence="2 3">
    <name type="scientific">Gemmata massiliana</name>
    <dbReference type="NCBI Taxonomy" id="1210884"/>
    <lineage>
        <taxon>Bacteria</taxon>
        <taxon>Pseudomonadati</taxon>
        <taxon>Planctomycetota</taxon>
        <taxon>Planctomycetia</taxon>
        <taxon>Gemmatales</taxon>
        <taxon>Gemmataceae</taxon>
        <taxon>Gemmata</taxon>
    </lineage>
</organism>
<dbReference type="AlphaFoldDB" id="A0A6P2CZG8"/>
<accession>A0A6P2CZG8</accession>
<sequence>MVKVVSPLTAVYKMTFVFCVMNVCHVAFEPIISVTTRARRR</sequence>
<protein>
    <submittedName>
        <fullName evidence="2">Uncharacterized protein</fullName>
    </submittedName>
</protein>
<reference evidence="2 3" key="1">
    <citation type="submission" date="2019-05" db="EMBL/GenBank/DDBJ databases">
        <authorList>
            <consortium name="Science for Life Laboratories"/>
        </authorList>
    </citation>
    <scope>NUCLEOTIDE SEQUENCE [LARGE SCALE GENOMIC DNA]</scope>
    <source>
        <strain evidence="2">Soil9</strain>
    </source>
</reference>
<keyword evidence="3" id="KW-1185">Reference proteome</keyword>
<feature type="transmembrane region" description="Helical" evidence="1">
    <location>
        <begin position="12"/>
        <end position="32"/>
    </location>
</feature>
<dbReference type="EMBL" id="LR593886">
    <property type="protein sequence ID" value="VTR93957.1"/>
    <property type="molecule type" value="Genomic_DNA"/>
</dbReference>
<gene>
    <name evidence="2" type="ORF">SOIL9_37570</name>
</gene>
<dbReference type="Proteomes" id="UP000464178">
    <property type="component" value="Chromosome"/>
</dbReference>
<dbReference type="KEGG" id="gms:SOIL9_37570"/>
<evidence type="ECO:0000313" key="2">
    <source>
        <dbReference type="EMBL" id="VTR93957.1"/>
    </source>
</evidence>
<keyword evidence="1" id="KW-0812">Transmembrane</keyword>
<evidence type="ECO:0000256" key="1">
    <source>
        <dbReference type="SAM" id="Phobius"/>
    </source>
</evidence>
<evidence type="ECO:0000313" key="3">
    <source>
        <dbReference type="Proteomes" id="UP000464178"/>
    </source>
</evidence>